<dbReference type="AlphaFoldDB" id="A0AAW1RJE0"/>
<name>A0AAW1RJE0_9CHLO</name>
<evidence type="ECO:0000256" key="1">
    <source>
        <dbReference type="SAM" id="SignalP"/>
    </source>
</evidence>
<keyword evidence="1" id="KW-0732">Signal</keyword>
<evidence type="ECO:0000313" key="3">
    <source>
        <dbReference type="Proteomes" id="UP001485043"/>
    </source>
</evidence>
<gene>
    <name evidence="2" type="ORF">WJX84_007875</name>
</gene>
<feature type="signal peptide" evidence="1">
    <location>
        <begin position="1"/>
        <end position="20"/>
    </location>
</feature>
<dbReference type="EMBL" id="JALJOV010002154">
    <property type="protein sequence ID" value="KAK9833586.1"/>
    <property type="molecule type" value="Genomic_DNA"/>
</dbReference>
<protein>
    <submittedName>
        <fullName evidence="2">Uncharacterized protein</fullName>
    </submittedName>
</protein>
<proteinExistence type="predicted"/>
<reference evidence="2 3" key="1">
    <citation type="journal article" date="2024" name="Nat. Commun.">
        <title>Phylogenomics reveals the evolutionary origins of lichenization in chlorophyte algae.</title>
        <authorList>
            <person name="Puginier C."/>
            <person name="Libourel C."/>
            <person name="Otte J."/>
            <person name="Skaloud P."/>
            <person name="Haon M."/>
            <person name="Grisel S."/>
            <person name="Petersen M."/>
            <person name="Berrin J.G."/>
            <person name="Delaux P.M."/>
            <person name="Dal Grande F."/>
            <person name="Keller J."/>
        </authorList>
    </citation>
    <scope>NUCLEOTIDE SEQUENCE [LARGE SCALE GENOMIC DNA]</scope>
    <source>
        <strain evidence="2 3">SAG 2523</strain>
    </source>
</reference>
<sequence>MWRLCAPLALSLLFIAHAKAQCLAPTQAALCGAANSFVSIGVLGVDAADLCTTNVGAGVSLPLLPLPTTTNGAIAVSVVNPIVSAKLLPFVGTWTVTYPASPLPGCPGNDGLLGLGATVVTCTTTCDAANQGTVQGEPHFVGFDGSRYDFQVLVVAPSEPADAKLLE</sequence>
<dbReference type="Proteomes" id="UP001485043">
    <property type="component" value="Unassembled WGS sequence"/>
</dbReference>
<feature type="chain" id="PRO_5043329429" evidence="1">
    <location>
        <begin position="21"/>
        <end position="167"/>
    </location>
</feature>
<keyword evidence="3" id="KW-1185">Reference proteome</keyword>
<accession>A0AAW1RJE0</accession>
<evidence type="ECO:0000313" key="2">
    <source>
        <dbReference type="EMBL" id="KAK9833586.1"/>
    </source>
</evidence>
<organism evidence="2 3">
    <name type="scientific">Apatococcus fuscideae</name>
    <dbReference type="NCBI Taxonomy" id="2026836"/>
    <lineage>
        <taxon>Eukaryota</taxon>
        <taxon>Viridiplantae</taxon>
        <taxon>Chlorophyta</taxon>
        <taxon>core chlorophytes</taxon>
        <taxon>Trebouxiophyceae</taxon>
        <taxon>Chlorellales</taxon>
        <taxon>Chlorellaceae</taxon>
        <taxon>Apatococcus</taxon>
    </lineage>
</organism>
<comment type="caution">
    <text evidence="2">The sequence shown here is derived from an EMBL/GenBank/DDBJ whole genome shotgun (WGS) entry which is preliminary data.</text>
</comment>